<feature type="domain" description="M23ase beta-sheet core" evidence="2">
    <location>
        <begin position="294"/>
        <end position="389"/>
    </location>
</feature>
<organism evidence="3 4">
    <name type="scientific">Candidatus Nealsonbacteria bacterium CG23_combo_of_CG06-09_8_20_14_all_40_13</name>
    <dbReference type="NCBI Taxonomy" id="1974724"/>
    <lineage>
        <taxon>Bacteria</taxon>
        <taxon>Candidatus Nealsoniibacteriota</taxon>
    </lineage>
</organism>
<evidence type="ECO:0000313" key="3">
    <source>
        <dbReference type="EMBL" id="PIP21825.1"/>
    </source>
</evidence>
<protein>
    <recommendedName>
        <fullName evidence="2">M23ase beta-sheet core domain-containing protein</fullName>
    </recommendedName>
</protein>
<name>A0A2G9YRG0_9BACT</name>
<dbReference type="Gene3D" id="2.70.70.10">
    <property type="entry name" value="Glucose Permease (Domain IIA)"/>
    <property type="match status" value="1"/>
</dbReference>
<accession>A0A2G9YRG0</accession>
<evidence type="ECO:0000313" key="4">
    <source>
        <dbReference type="Proteomes" id="UP000231567"/>
    </source>
</evidence>
<comment type="caution">
    <text evidence="3">The sequence shown here is derived from an EMBL/GenBank/DDBJ whole genome shotgun (WGS) entry which is preliminary data.</text>
</comment>
<dbReference type="SUPFAM" id="SSF51261">
    <property type="entry name" value="Duplicated hybrid motif"/>
    <property type="match status" value="1"/>
</dbReference>
<dbReference type="InterPro" id="IPR050570">
    <property type="entry name" value="Cell_wall_metabolism_enzyme"/>
</dbReference>
<dbReference type="Pfam" id="PF01551">
    <property type="entry name" value="Peptidase_M23"/>
    <property type="match status" value="1"/>
</dbReference>
<feature type="coiled-coil region" evidence="1">
    <location>
        <begin position="159"/>
        <end position="214"/>
    </location>
</feature>
<sequence>MFKLEGVKPKIKLCTPFFWLLLVFFTFGPFLTNTAQASTLSDLQKQRQQLQSQIEQNQKAAQQKQQEADNLNKIINQLSGNIDQTQTKITQTQVQINQTQKDIESTASDIRQKEGELKVQNDNLNMTLVDMYEIANRSTLDLVLGSENISSVISYTDYLDTLEMKVENDIAKIEKIKSDLEGQKKQLEDRSAQLQALQKNQRNYEKTLQGQKSQKTTALNTAGAVMADLQAKIDEAKKYGAQLDSQIANIIASQRKAVNVRDKGTSTVGLSWPCDYIYISQYFGEPWNFNPSTPHTGIDLVNAMGTPIYASAGGTVYIGSQGSMGYGNYIIIYHNARFATLYGHLSSMTALTSQEVSSSQLIGYMGSTGWSTGPHLHFEVWEYGNRVNPLNYLP</sequence>
<evidence type="ECO:0000256" key="1">
    <source>
        <dbReference type="SAM" id="Coils"/>
    </source>
</evidence>
<gene>
    <name evidence="3" type="ORF">COX39_00820</name>
</gene>
<dbReference type="InterPro" id="IPR011055">
    <property type="entry name" value="Dup_hybrid_motif"/>
</dbReference>
<dbReference type="AlphaFoldDB" id="A0A2G9YRG0"/>
<dbReference type="GO" id="GO:0004222">
    <property type="term" value="F:metalloendopeptidase activity"/>
    <property type="evidence" value="ECO:0007669"/>
    <property type="project" value="TreeGrafter"/>
</dbReference>
<dbReference type="PANTHER" id="PTHR21666:SF270">
    <property type="entry name" value="MUREIN HYDROLASE ACTIVATOR ENVC"/>
    <property type="match status" value="1"/>
</dbReference>
<dbReference type="CDD" id="cd12797">
    <property type="entry name" value="M23_peptidase"/>
    <property type="match status" value="1"/>
</dbReference>
<keyword evidence="1" id="KW-0175">Coiled coil</keyword>
<dbReference type="EMBL" id="PCRM01000014">
    <property type="protein sequence ID" value="PIP21825.1"/>
    <property type="molecule type" value="Genomic_DNA"/>
</dbReference>
<dbReference type="Gene3D" id="6.10.250.3150">
    <property type="match status" value="1"/>
</dbReference>
<proteinExistence type="predicted"/>
<feature type="coiled-coil region" evidence="1">
    <location>
        <begin position="33"/>
        <end position="116"/>
    </location>
</feature>
<reference evidence="3 4" key="1">
    <citation type="submission" date="2017-09" db="EMBL/GenBank/DDBJ databases">
        <title>Depth-based differentiation of microbial function through sediment-hosted aquifers and enrichment of novel symbionts in the deep terrestrial subsurface.</title>
        <authorList>
            <person name="Probst A.J."/>
            <person name="Ladd B."/>
            <person name="Jarett J.K."/>
            <person name="Geller-Mcgrath D.E."/>
            <person name="Sieber C.M."/>
            <person name="Emerson J.B."/>
            <person name="Anantharaman K."/>
            <person name="Thomas B.C."/>
            <person name="Malmstrom R."/>
            <person name="Stieglmeier M."/>
            <person name="Klingl A."/>
            <person name="Woyke T."/>
            <person name="Ryan C.M."/>
            <person name="Banfield J.F."/>
        </authorList>
    </citation>
    <scope>NUCLEOTIDE SEQUENCE [LARGE SCALE GENOMIC DNA]</scope>
    <source>
        <strain evidence="3">CG23_combo_of_CG06-09_8_20_14_all_40_13</strain>
    </source>
</reference>
<evidence type="ECO:0000259" key="2">
    <source>
        <dbReference type="Pfam" id="PF01551"/>
    </source>
</evidence>
<dbReference type="InterPro" id="IPR016047">
    <property type="entry name" value="M23ase_b-sheet_dom"/>
</dbReference>
<dbReference type="Proteomes" id="UP000231567">
    <property type="component" value="Unassembled WGS sequence"/>
</dbReference>
<dbReference type="PANTHER" id="PTHR21666">
    <property type="entry name" value="PEPTIDASE-RELATED"/>
    <property type="match status" value="1"/>
</dbReference>